<feature type="signal peptide" evidence="1">
    <location>
        <begin position="1"/>
        <end position="34"/>
    </location>
</feature>
<name>A0A5Q4BFI5_9PEZI</name>
<dbReference type="OrthoDB" id="4817122at2759"/>
<reference evidence="2 3" key="1">
    <citation type="journal article" date="2019" name="Sci. Rep.">
        <title>Colletotrichum shisoi sp. nov., an anthracnose pathogen of Perilla frutescens in Japan: molecular phylogenetic, morphological and genomic evidence.</title>
        <authorList>
            <person name="Gan P."/>
            <person name="Tsushima A."/>
            <person name="Hiroyama R."/>
            <person name="Narusaka M."/>
            <person name="Takano Y."/>
            <person name="Narusaka Y."/>
            <person name="Kawaradani M."/>
            <person name="Damm U."/>
            <person name="Shirasu K."/>
        </authorList>
    </citation>
    <scope>NUCLEOTIDE SEQUENCE [LARGE SCALE GENOMIC DNA]</scope>
    <source>
        <strain evidence="2 3">PG-2018a</strain>
    </source>
</reference>
<proteinExistence type="predicted"/>
<protein>
    <submittedName>
        <fullName evidence="2">Uncharacterized protein</fullName>
    </submittedName>
</protein>
<sequence length="109" mass="11882">DSPVHTSKPIKKITNHHKMVALRLFLVFLPLAAAVPSSYALEPQNLALHRLVRRHCEQPKNCGAVVQGTECNFCCAKDVKPDSSHCKPAVDKACQADGKEGVTFNCDAD</sequence>
<accession>A0A5Q4BFI5</accession>
<feature type="non-terminal residue" evidence="2">
    <location>
        <position position="1"/>
    </location>
</feature>
<gene>
    <name evidence="2" type="ORF">CSHISOI_09748</name>
</gene>
<keyword evidence="1" id="KW-0732">Signal</keyword>
<feature type="chain" id="PRO_5024972703" evidence="1">
    <location>
        <begin position="35"/>
        <end position="109"/>
    </location>
</feature>
<evidence type="ECO:0000256" key="1">
    <source>
        <dbReference type="SAM" id="SignalP"/>
    </source>
</evidence>
<organism evidence="2 3">
    <name type="scientific">Colletotrichum shisoi</name>
    <dbReference type="NCBI Taxonomy" id="2078593"/>
    <lineage>
        <taxon>Eukaryota</taxon>
        <taxon>Fungi</taxon>
        <taxon>Dikarya</taxon>
        <taxon>Ascomycota</taxon>
        <taxon>Pezizomycotina</taxon>
        <taxon>Sordariomycetes</taxon>
        <taxon>Hypocreomycetidae</taxon>
        <taxon>Glomerellales</taxon>
        <taxon>Glomerellaceae</taxon>
        <taxon>Colletotrichum</taxon>
        <taxon>Colletotrichum destructivum species complex</taxon>
    </lineage>
</organism>
<dbReference type="AlphaFoldDB" id="A0A5Q4BFI5"/>
<evidence type="ECO:0000313" key="3">
    <source>
        <dbReference type="Proteomes" id="UP000326340"/>
    </source>
</evidence>
<comment type="caution">
    <text evidence="2">The sequence shown here is derived from an EMBL/GenBank/DDBJ whole genome shotgun (WGS) entry which is preliminary data.</text>
</comment>
<keyword evidence="3" id="KW-1185">Reference proteome</keyword>
<dbReference type="EMBL" id="PUHP01001504">
    <property type="protein sequence ID" value="TQN65675.1"/>
    <property type="molecule type" value="Genomic_DNA"/>
</dbReference>
<dbReference type="Proteomes" id="UP000326340">
    <property type="component" value="Unassembled WGS sequence"/>
</dbReference>
<evidence type="ECO:0000313" key="2">
    <source>
        <dbReference type="EMBL" id="TQN65675.1"/>
    </source>
</evidence>